<name>A0AAV6QHP9_SOLSE</name>
<dbReference type="AlphaFoldDB" id="A0AAV6QHP9"/>
<protein>
    <submittedName>
        <fullName evidence="2">Uncharacterized protein</fullName>
    </submittedName>
</protein>
<organism evidence="2 3">
    <name type="scientific">Solea senegalensis</name>
    <name type="common">Senegalese sole</name>
    <dbReference type="NCBI Taxonomy" id="28829"/>
    <lineage>
        <taxon>Eukaryota</taxon>
        <taxon>Metazoa</taxon>
        <taxon>Chordata</taxon>
        <taxon>Craniata</taxon>
        <taxon>Vertebrata</taxon>
        <taxon>Euteleostomi</taxon>
        <taxon>Actinopterygii</taxon>
        <taxon>Neopterygii</taxon>
        <taxon>Teleostei</taxon>
        <taxon>Neoteleostei</taxon>
        <taxon>Acanthomorphata</taxon>
        <taxon>Carangaria</taxon>
        <taxon>Pleuronectiformes</taxon>
        <taxon>Pleuronectoidei</taxon>
        <taxon>Soleidae</taxon>
        <taxon>Solea</taxon>
    </lineage>
</organism>
<dbReference type="Proteomes" id="UP000693946">
    <property type="component" value="Linkage Group LG5"/>
</dbReference>
<evidence type="ECO:0000313" key="3">
    <source>
        <dbReference type="Proteomes" id="UP000693946"/>
    </source>
</evidence>
<evidence type="ECO:0000256" key="1">
    <source>
        <dbReference type="SAM" id="MobiDB-lite"/>
    </source>
</evidence>
<feature type="region of interest" description="Disordered" evidence="1">
    <location>
        <begin position="1"/>
        <end position="27"/>
    </location>
</feature>
<keyword evidence="3" id="KW-1185">Reference proteome</keyword>
<feature type="region of interest" description="Disordered" evidence="1">
    <location>
        <begin position="70"/>
        <end position="122"/>
    </location>
</feature>
<accession>A0AAV6QHP9</accession>
<sequence>MEEHATPKGGFMYSARRNVSNPEDARKRLFPRISNSYMAGKRVSEQSRDSGSVLTSAEFLRASRCELNPGEEAALFTQQEADRAAQSQLQTTDEEEEEEDDDDVEGGTSVKTDLNQSHISCK</sequence>
<feature type="compositionally biased region" description="Acidic residues" evidence="1">
    <location>
        <begin position="92"/>
        <end position="105"/>
    </location>
</feature>
<evidence type="ECO:0000313" key="2">
    <source>
        <dbReference type="EMBL" id="KAG7490030.1"/>
    </source>
</evidence>
<comment type="caution">
    <text evidence="2">The sequence shown here is derived from an EMBL/GenBank/DDBJ whole genome shotgun (WGS) entry which is preliminary data.</text>
</comment>
<proteinExistence type="predicted"/>
<reference evidence="2 3" key="1">
    <citation type="journal article" date="2021" name="Sci. Rep.">
        <title>Chromosome anchoring in Senegalese sole (Solea senegalensis) reveals sex-associated markers and genome rearrangements in flatfish.</title>
        <authorList>
            <person name="Guerrero-Cozar I."/>
            <person name="Gomez-Garrido J."/>
            <person name="Berbel C."/>
            <person name="Martinez-Blanch J.F."/>
            <person name="Alioto T."/>
            <person name="Claros M.G."/>
            <person name="Gagnaire P.A."/>
            <person name="Manchado M."/>
        </authorList>
    </citation>
    <scope>NUCLEOTIDE SEQUENCE [LARGE SCALE GENOMIC DNA]</scope>
    <source>
        <strain evidence="2">Sse05_10M</strain>
    </source>
</reference>
<feature type="compositionally biased region" description="Polar residues" evidence="1">
    <location>
        <begin position="109"/>
        <end position="122"/>
    </location>
</feature>
<gene>
    <name evidence="2" type="ORF">JOB18_026508</name>
</gene>
<dbReference type="EMBL" id="JAGKHQ010000017">
    <property type="protein sequence ID" value="KAG7490030.1"/>
    <property type="molecule type" value="Genomic_DNA"/>
</dbReference>